<protein>
    <submittedName>
        <fullName evidence="3">Uncharacterized protein</fullName>
    </submittedName>
</protein>
<feature type="coiled-coil region" evidence="1">
    <location>
        <begin position="5"/>
        <end position="32"/>
    </location>
</feature>
<evidence type="ECO:0000313" key="4">
    <source>
        <dbReference type="Proteomes" id="UP000321085"/>
    </source>
</evidence>
<feature type="region of interest" description="Disordered" evidence="2">
    <location>
        <begin position="39"/>
        <end position="66"/>
    </location>
</feature>
<organism evidence="3 4">
    <name type="scientific">Microvirga aerophila</name>
    <dbReference type="NCBI Taxonomy" id="670291"/>
    <lineage>
        <taxon>Bacteria</taxon>
        <taxon>Pseudomonadati</taxon>
        <taxon>Pseudomonadota</taxon>
        <taxon>Alphaproteobacteria</taxon>
        <taxon>Hyphomicrobiales</taxon>
        <taxon>Methylobacteriaceae</taxon>
        <taxon>Microvirga</taxon>
    </lineage>
</organism>
<gene>
    <name evidence="3" type="ORF">MAE02_68080</name>
</gene>
<dbReference type="EMBL" id="BJYU01000327">
    <property type="protein sequence ID" value="GEO19112.1"/>
    <property type="molecule type" value="Genomic_DNA"/>
</dbReference>
<evidence type="ECO:0000256" key="2">
    <source>
        <dbReference type="SAM" id="MobiDB-lite"/>
    </source>
</evidence>
<dbReference type="AlphaFoldDB" id="A0A512C4H2"/>
<keyword evidence="1" id="KW-0175">Coiled coil</keyword>
<reference evidence="3 4" key="1">
    <citation type="submission" date="2019-07" db="EMBL/GenBank/DDBJ databases">
        <title>Whole genome shotgun sequence of Microvirga aerophila NBRC 106136.</title>
        <authorList>
            <person name="Hosoyama A."/>
            <person name="Uohara A."/>
            <person name="Ohji S."/>
            <person name="Ichikawa N."/>
        </authorList>
    </citation>
    <scope>NUCLEOTIDE SEQUENCE [LARGE SCALE GENOMIC DNA]</scope>
    <source>
        <strain evidence="3 4">NBRC 106136</strain>
    </source>
</reference>
<keyword evidence="4" id="KW-1185">Reference proteome</keyword>
<proteinExistence type="predicted"/>
<accession>A0A512C4H2</accession>
<evidence type="ECO:0000313" key="3">
    <source>
        <dbReference type="EMBL" id="GEO19112.1"/>
    </source>
</evidence>
<sequence length="66" mass="7340">MDDIISQTEQTRRALQEAIESAKEVIEQTLDLIERTRAIRSQADPGSSANVPSAEPIKRISRKAGY</sequence>
<dbReference type="RefSeq" id="WP_114189042.1">
    <property type="nucleotide sequence ID" value="NZ_BJYU01000327.1"/>
</dbReference>
<name>A0A512C4H2_9HYPH</name>
<evidence type="ECO:0000256" key="1">
    <source>
        <dbReference type="SAM" id="Coils"/>
    </source>
</evidence>
<dbReference type="Proteomes" id="UP000321085">
    <property type="component" value="Unassembled WGS sequence"/>
</dbReference>
<comment type="caution">
    <text evidence="3">The sequence shown here is derived from an EMBL/GenBank/DDBJ whole genome shotgun (WGS) entry which is preliminary data.</text>
</comment>